<dbReference type="SMART" id="SM00294">
    <property type="entry name" value="4.1m"/>
    <property type="match status" value="1"/>
</dbReference>
<dbReference type="RefSeq" id="XP_028280121.1">
    <property type="nucleotide sequence ID" value="XM_028424320.1"/>
</dbReference>
<feature type="region of interest" description="Disordered" evidence="9">
    <location>
        <begin position="287"/>
        <end position="381"/>
    </location>
</feature>
<dbReference type="GO" id="GO:0016020">
    <property type="term" value="C:membrane"/>
    <property type="evidence" value="ECO:0007669"/>
    <property type="project" value="UniProtKB-SubCell"/>
</dbReference>
<dbReference type="InterPro" id="IPR027789">
    <property type="entry name" value="Syndecan/Neurexin_dom"/>
</dbReference>
<dbReference type="Proteomes" id="UP000515145">
    <property type="component" value="Chromosome 15"/>
</dbReference>
<comment type="similarity">
    <text evidence="2">Belongs to the neurexin family.</text>
</comment>
<dbReference type="SUPFAM" id="SSF49899">
    <property type="entry name" value="Concanavalin A-like lectins/glucanases"/>
    <property type="match status" value="1"/>
</dbReference>
<feature type="signal peptide" evidence="11">
    <location>
        <begin position="1"/>
        <end position="39"/>
    </location>
</feature>
<evidence type="ECO:0000313" key="14">
    <source>
        <dbReference type="RefSeq" id="XP_028280121.1"/>
    </source>
</evidence>
<evidence type="ECO:0000259" key="12">
    <source>
        <dbReference type="PROSITE" id="PS50025"/>
    </source>
</evidence>
<sequence>MFRGWRTQFAPLRPLAEPLNRNSLTHLALWIIALGFVAGSEPGAVESLHHIHLSHGNKRHHIVPIAIHRSPASLRAGHTGTTYIFGRDGGLITYTWPPNDRPSTRADRLAIGFSTHLKDAVLVRVDSSSGLGDFLKLHIEKGNIAVVFNVGTDDINIEETSKFVNDGKYHIVKFTRSGGNATLQVDDLPVIERYPTGNNDNERLAIARQRIPYRLGRVVDEWLLDKGRQLTIFNSQTTIQIGGWERDRIRSFQGQLSGLYYNGLKVFNMAAEGDPNIKIQGSVRLVGESPSSITPQSSTTANRSETSTSIMEITTTTTASSRRVKQTTPREPQQTTDDLLVASAECPSDDEDIDPCEPSSGGLANPTGAGPKGYPGTSEVFRESSSTTGMVVGIVAAAALCILILLYAMYKYRNRDEGSYHVDESRNYISNSAQSNGTVVKEKPVNTAKTSNKNKKNKDKEYYV</sequence>
<accession>A0A6P7JX84</accession>
<name>A0A6P7JX84_9TELE</name>
<dbReference type="PANTHER" id="PTHR15036:SF51">
    <property type="entry name" value="NEUREXIN-1"/>
    <property type="match status" value="1"/>
</dbReference>
<evidence type="ECO:0000256" key="5">
    <source>
        <dbReference type="ARBA" id="ARBA00022889"/>
    </source>
</evidence>
<feature type="compositionally biased region" description="Low complexity" evidence="9">
    <location>
        <begin position="289"/>
        <end position="321"/>
    </location>
</feature>
<evidence type="ECO:0000313" key="13">
    <source>
        <dbReference type="Proteomes" id="UP000515145"/>
    </source>
</evidence>
<proteinExistence type="inferred from homology"/>
<evidence type="ECO:0000256" key="4">
    <source>
        <dbReference type="ARBA" id="ARBA00022729"/>
    </source>
</evidence>
<dbReference type="GO" id="GO:0007155">
    <property type="term" value="P:cell adhesion"/>
    <property type="evidence" value="ECO:0007669"/>
    <property type="project" value="UniProtKB-KW"/>
</dbReference>
<keyword evidence="6 10" id="KW-1133">Transmembrane helix</keyword>
<feature type="transmembrane region" description="Helical" evidence="10">
    <location>
        <begin position="390"/>
        <end position="410"/>
    </location>
</feature>
<feature type="compositionally biased region" description="Polar residues" evidence="9">
    <location>
        <begin position="326"/>
        <end position="337"/>
    </location>
</feature>
<keyword evidence="5" id="KW-0130">Cell adhesion</keyword>
<keyword evidence="4 11" id="KW-0732">Signal</keyword>
<dbReference type="PANTHER" id="PTHR15036">
    <property type="entry name" value="PIKACHURIN-LIKE PROTEIN"/>
    <property type="match status" value="1"/>
</dbReference>
<keyword evidence="3 10" id="KW-0812">Transmembrane</keyword>
<evidence type="ECO:0000256" key="9">
    <source>
        <dbReference type="SAM" id="MobiDB-lite"/>
    </source>
</evidence>
<dbReference type="AlphaFoldDB" id="A0A6P7JX84"/>
<feature type="domain" description="Laminin G" evidence="12">
    <location>
        <begin position="81"/>
        <end position="283"/>
    </location>
</feature>
<evidence type="ECO:0000256" key="11">
    <source>
        <dbReference type="SAM" id="SignalP"/>
    </source>
</evidence>
<dbReference type="InterPro" id="IPR050372">
    <property type="entry name" value="Neurexin-related_CASP"/>
</dbReference>
<dbReference type="Gene3D" id="2.60.120.200">
    <property type="match status" value="1"/>
</dbReference>
<feature type="chain" id="PRO_5027685063" evidence="11">
    <location>
        <begin position="40"/>
        <end position="464"/>
    </location>
</feature>
<comment type="caution">
    <text evidence="8">Lacks conserved residue(s) required for the propagation of feature annotation.</text>
</comment>
<dbReference type="Pfam" id="PF02210">
    <property type="entry name" value="Laminin_G_2"/>
    <property type="match status" value="1"/>
</dbReference>
<dbReference type="CDD" id="cd00110">
    <property type="entry name" value="LamG"/>
    <property type="match status" value="1"/>
</dbReference>
<dbReference type="InterPro" id="IPR003585">
    <property type="entry name" value="Neurexin-like"/>
</dbReference>
<evidence type="ECO:0000256" key="8">
    <source>
        <dbReference type="PROSITE-ProRule" id="PRU00122"/>
    </source>
</evidence>
<gene>
    <name evidence="14" type="primary">LOC114447828</name>
</gene>
<keyword evidence="7 10" id="KW-0472">Membrane</keyword>
<evidence type="ECO:0000256" key="1">
    <source>
        <dbReference type="ARBA" id="ARBA00004479"/>
    </source>
</evidence>
<evidence type="ECO:0000256" key="3">
    <source>
        <dbReference type="ARBA" id="ARBA00022692"/>
    </source>
</evidence>
<evidence type="ECO:0000256" key="10">
    <source>
        <dbReference type="SAM" id="Phobius"/>
    </source>
</evidence>
<dbReference type="InterPro" id="IPR013320">
    <property type="entry name" value="ConA-like_dom_sf"/>
</dbReference>
<feature type="region of interest" description="Disordered" evidence="9">
    <location>
        <begin position="432"/>
        <end position="464"/>
    </location>
</feature>
<reference evidence="14" key="1">
    <citation type="submission" date="2025-08" db="UniProtKB">
        <authorList>
            <consortium name="RefSeq"/>
        </authorList>
    </citation>
    <scope>IDENTIFICATION</scope>
</reference>
<dbReference type="PROSITE" id="PS50025">
    <property type="entry name" value="LAM_G_DOMAIN"/>
    <property type="match status" value="1"/>
</dbReference>
<evidence type="ECO:0000256" key="7">
    <source>
        <dbReference type="ARBA" id="ARBA00023136"/>
    </source>
</evidence>
<evidence type="ECO:0000256" key="6">
    <source>
        <dbReference type="ARBA" id="ARBA00022989"/>
    </source>
</evidence>
<evidence type="ECO:0000256" key="2">
    <source>
        <dbReference type="ARBA" id="ARBA00010241"/>
    </source>
</evidence>
<dbReference type="InterPro" id="IPR001791">
    <property type="entry name" value="Laminin_G"/>
</dbReference>
<protein>
    <submittedName>
        <fullName evidence="14">Neurexin-1a-beta-like isoform X1</fullName>
    </submittedName>
</protein>
<organism evidence="13 14">
    <name type="scientific">Parambassis ranga</name>
    <name type="common">Indian glassy fish</name>
    <dbReference type="NCBI Taxonomy" id="210632"/>
    <lineage>
        <taxon>Eukaryota</taxon>
        <taxon>Metazoa</taxon>
        <taxon>Chordata</taxon>
        <taxon>Craniata</taxon>
        <taxon>Vertebrata</taxon>
        <taxon>Euteleostomi</taxon>
        <taxon>Actinopterygii</taxon>
        <taxon>Neopterygii</taxon>
        <taxon>Teleostei</taxon>
        <taxon>Neoteleostei</taxon>
        <taxon>Acanthomorphata</taxon>
        <taxon>Ovalentaria</taxon>
        <taxon>Ambassidae</taxon>
        <taxon>Parambassis</taxon>
    </lineage>
</organism>
<dbReference type="SMART" id="SM00282">
    <property type="entry name" value="LamG"/>
    <property type="match status" value="1"/>
</dbReference>
<dbReference type="Pfam" id="PF01034">
    <property type="entry name" value="Syndecan"/>
    <property type="match status" value="1"/>
</dbReference>
<comment type="subcellular location">
    <subcellularLocation>
        <location evidence="1">Membrane</location>
        <topology evidence="1">Single-pass type I membrane protein</topology>
    </subcellularLocation>
</comment>
<keyword evidence="13" id="KW-1185">Reference proteome</keyword>
<dbReference type="GeneID" id="114447828"/>
<dbReference type="FunFam" id="2.60.120.200:FF:000003">
    <property type="entry name" value="neurexin-1 isoform X1"/>
    <property type="match status" value="1"/>
</dbReference>